<reference evidence="1" key="1">
    <citation type="journal article" date="2021" name="Nat. Microbiol.">
        <title>Cocultivation of an ultrasmall environmental parasitic bacterium with lytic ability against bacteria associated with wastewater foams.</title>
        <authorList>
            <person name="Batinovic S."/>
            <person name="Rose J.J.A."/>
            <person name="Ratcliffe J."/>
            <person name="Seviour R.J."/>
            <person name="Petrovski S."/>
        </authorList>
    </citation>
    <scope>NUCLEOTIDE SEQUENCE</scope>
    <source>
        <strain evidence="1">CON44</strain>
    </source>
</reference>
<protein>
    <submittedName>
        <fullName evidence="1">DUF1298 domain-containing protein</fullName>
    </submittedName>
</protein>
<dbReference type="EMBL" id="CP045810">
    <property type="protein sequence ID" value="QHN40503.1"/>
    <property type="molecule type" value="Genomic_DNA"/>
</dbReference>
<proteinExistence type="predicted"/>
<dbReference type="AlphaFoldDB" id="A0A857KMH1"/>
<sequence>MERMSAIDAATYWRSAILPSDQFVVYVFGVGPGADPLAVAAAELRDRVRAVDDLRLRVLAIPGDLDRPHWMRADPGPESIVLHRAATWQGCLDSIAGLIGDQLDPAEYAWRIHLFGPVSGVPRLPEAAGGHAVVAVLQICHALADGRGTADIGRALFGAGPGGESRDDRGVAKGVAFLSGWGLAALGAARLPRSVGTMVWQGMRSFAEYQKAEATESASESAVPQPVTDLNRRPGRQRSLRTIVLDRRSLPAGHSVTVAALTAISFALDELLGAAPHRAAELTVGTPVRPGVRNNFRNVAVDLHVETDDVEERMALIADEVATAQRAASAPDPVAEAAGRAESATPAFLAHWGVRQLDVRTRPATVTGATVVSSVNRGPADLTLAGGQVLFTTGFPALSPAQGLTHGVHGIGRAVAISVTTSPEIVDADSYLGMLRRALDRIATDCPLHP</sequence>
<organism evidence="1">
    <name type="scientific">Gordonia amarae</name>
    <dbReference type="NCBI Taxonomy" id="36821"/>
    <lineage>
        <taxon>Bacteria</taxon>
        <taxon>Bacillati</taxon>
        <taxon>Actinomycetota</taxon>
        <taxon>Actinomycetes</taxon>
        <taxon>Mycobacteriales</taxon>
        <taxon>Gordoniaceae</taxon>
        <taxon>Gordonia</taxon>
    </lineage>
</organism>
<accession>A0A857KMH1</accession>
<evidence type="ECO:0000313" key="1">
    <source>
        <dbReference type="EMBL" id="QHN40503.1"/>
    </source>
</evidence>
<dbReference type="Pfam" id="PF06974">
    <property type="entry name" value="WS_DGAT_C"/>
    <property type="match status" value="1"/>
</dbReference>
<gene>
    <name evidence="1" type="ORF">GII30_16345</name>
</gene>
<dbReference type="InterPro" id="IPR009721">
    <property type="entry name" value="O-acyltransferase_WSD1_C"/>
</dbReference>
<dbReference type="RefSeq" id="WP_005192391.1">
    <property type="nucleotide sequence ID" value="NZ_CP045804.1"/>
</dbReference>
<name>A0A857KMH1_9ACTN</name>